<organism evidence="2 3">
    <name type="scientific">Somion occarium</name>
    <dbReference type="NCBI Taxonomy" id="3059160"/>
    <lineage>
        <taxon>Eukaryota</taxon>
        <taxon>Fungi</taxon>
        <taxon>Dikarya</taxon>
        <taxon>Basidiomycota</taxon>
        <taxon>Agaricomycotina</taxon>
        <taxon>Agaricomycetes</taxon>
        <taxon>Polyporales</taxon>
        <taxon>Cerrenaceae</taxon>
        <taxon>Somion</taxon>
    </lineage>
</organism>
<evidence type="ECO:0000313" key="3">
    <source>
        <dbReference type="Proteomes" id="UP001497453"/>
    </source>
</evidence>
<dbReference type="CDD" id="cd05120">
    <property type="entry name" value="APH_ChoK_like"/>
    <property type="match status" value="1"/>
</dbReference>
<gene>
    <name evidence="2" type="ORF">GFSPODELE1_LOCUS10215</name>
</gene>
<dbReference type="PANTHER" id="PTHR21310:SF55">
    <property type="entry name" value="AMINOGLYCOSIDE PHOSPHOTRANSFERASE DOMAIN-CONTAINING PROTEIN"/>
    <property type="match status" value="1"/>
</dbReference>
<dbReference type="Gene3D" id="3.90.1200.10">
    <property type="match status" value="1"/>
</dbReference>
<dbReference type="InterPro" id="IPR002575">
    <property type="entry name" value="Aminoglycoside_PTrfase"/>
</dbReference>
<accession>A0ABP1E7E4</accession>
<reference evidence="3" key="1">
    <citation type="submission" date="2024-04" db="EMBL/GenBank/DDBJ databases">
        <authorList>
            <person name="Shaw F."/>
            <person name="Minotto A."/>
        </authorList>
    </citation>
    <scope>NUCLEOTIDE SEQUENCE [LARGE SCALE GENOMIC DNA]</scope>
</reference>
<proteinExistence type="predicted"/>
<dbReference type="PANTHER" id="PTHR21310">
    <property type="entry name" value="AMINOGLYCOSIDE PHOSPHOTRANSFERASE-RELATED-RELATED"/>
    <property type="match status" value="1"/>
</dbReference>
<dbReference type="InterPro" id="IPR011009">
    <property type="entry name" value="Kinase-like_dom_sf"/>
</dbReference>
<name>A0ABP1E7E4_9APHY</name>
<dbReference type="EMBL" id="OZ037951">
    <property type="protein sequence ID" value="CAL1715429.1"/>
    <property type="molecule type" value="Genomic_DNA"/>
</dbReference>
<dbReference type="Pfam" id="PF01636">
    <property type="entry name" value="APH"/>
    <property type="match status" value="1"/>
</dbReference>
<protein>
    <recommendedName>
        <fullName evidence="1">Aminoglycoside phosphotransferase domain-containing protein</fullName>
    </recommendedName>
</protein>
<keyword evidence="3" id="KW-1185">Reference proteome</keyword>
<sequence>MFGPPFVIGHKQTPSSCTDNHLIAIDRRLTPMSIQNETTFLSKRCTIFPSFPIKHDTIFGCLWGILPSSIRLATYKLLVSVCSCLWSAPPLSDQRVQRLPFGLYAKYGGRIKEEEVIATMFVAANTSIPVPRILDVLDDRGNLFVIMTRLPGIQAKVAMKDLDDQGWRQFEQDIQNWWYQLRSLVPPTNVVGSLLGTASLQRRMSMDIPIGPFDNIAAFHHYLMTLCPEDQGSPPYDEFRRLAPIKSFNKPHRLCFTHGDLVPHNLLMENGRLSGLVDFESSGWFPEYWDFTGTYGWAQGNWKEMLLRIFPQYQDEVEVEKYLWEAVNPF</sequence>
<dbReference type="Proteomes" id="UP001497453">
    <property type="component" value="Chromosome 8"/>
</dbReference>
<dbReference type="InterPro" id="IPR051678">
    <property type="entry name" value="AGP_Transferase"/>
</dbReference>
<feature type="domain" description="Aminoglycoside phosphotransferase" evidence="1">
    <location>
        <begin position="251"/>
        <end position="314"/>
    </location>
</feature>
<evidence type="ECO:0000313" key="2">
    <source>
        <dbReference type="EMBL" id="CAL1715429.1"/>
    </source>
</evidence>
<dbReference type="SUPFAM" id="SSF56112">
    <property type="entry name" value="Protein kinase-like (PK-like)"/>
    <property type="match status" value="1"/>
</dbReference>
<evidence type="ECO:0000259" key="1">
    <source>
        <dbReference type="Pfam" id="PF01636"/>
    </source>
</evidence>